<dbReference type="VEuPathDB" id="TriTrypDB:ADEAN_000542300"/>
<dbReference type="EMBL" id="LR877154">
    <property type="protein sequence ID" value="CAD2217937.1"/>
    <property type="molecule type" value="Genomic_DNA"/>
</dbReference>
<sequence>MRLKKETIEEKQTKMKGDKAQYLSMMEEERVQSLSEIAELRKELVAELTRCDERYDEEIGKASTEAFQRGRDQGFADGQSGANQENELSAQQLTITIQRLRAEEEALRQRLLSVDREEEKDAKSLTKQLSSLSALQRDLASGNAQAKAKLDELERADSAERANVLFELRSLFSNNPTPFTHHALLSVVDCLARGVPFDASVLKKERDEELRLLEEEKTAVGLWARSTAYNTFSTFPPIRPFFRCDEPHSLNRGPSVLLKIGEEDEESQTTALQRRYQQAISQLNAAEPTLALVP</sequence>
<organism evidence="2 3">
    <name type="scientific">Angomonas deanei</name>
    <dbReference type="NCBI Taxonomy" id="59799"/>
    <lineage>
        <taxon>Eukaryota</taxon>
        <taxon>Discoba</taxon>
        <taxon>Euglenozoa</taxon>
        <taxon>Kinetoplastea</taxon>
        <taxon>Metakinetoplastina</taxon>
        <taxon>Trypanosomatida</taxon>
        <taxon>Trypanosomatidae</taxon>
        <taxon>Strigomonadinae</taxon>
        <taxon>Angomonas</taxon>
    </lineage>
</organism>
<evidence type="ECO:0000313" key="3">
    <source>
        <dbReference type="Proteomes" id="UP000515908"/>
    </source>
</evidence>
<proteinExistence type="predicted"/>
<dbReference type="AlphaFoldDB" id="A0A7G2CFZ4"/>
<accession>A0A7G2CFZ4</accession>
<feature type="region of interest" description="Disordered" evidence="1">
    <location>
        <begin position="62"/>
        <end position="87"/>
    </location>
</feature>
<reference evidence="2 3" key="1">
    <citation type="submission" date="2020-08" db="EMBL/GenBank/DDBJ databases">
        <authorList>
            <person name="Newling K."/>
            <person name="Davey J."/>
            <person name="Forrester S."/>
        </authorList>
    </citation>
    <scope>NUCLEOTIDE SEQUENCE [LARGE SCALE GENOMIC DNA]</scope>
    <source>
        <strain evidence="3">Crithidia deanei Carvalho (ATCC PRA-265)</strain>
    </source>
</reference>
<evidence type="ECO:0000256" key="1">
    <source>
        <dbReference type="SAM" id="MobiDB-lite"/>
    </source>
</evidence>
<keyword evidence="3" id="KW-1185">Reference proteome</keyword>
<protein>
    <submittedName>
        <fullName evidence="2">Uncharacterized protein</fullName>
    </submittedName>
</protein>
<dbReference type="Proteomes" id="UP000515908">
    <property type="component" value="Chromosome 10"/>
</dbReference>
<evidence type="ECO:0000313" key="2">
    <source>
        <dbReference type="EMBL" id="CAD2217937.1"/>
    </source>
</evidence>
<gene>
    <name evidence="2" type="ORF">ADEAN_000542300</name>
</gene>
<name>A0A7G2CFZ4_9TRYP</name>